<protein>
    <submittedName>
        <fullName evidence="2">Uncharacterized protein</fullName>
    </submittedName>
</protein>
<dbReference type="AlphaFoldDB" id="A0A6A6QQ39"/>
<sequence>MAWLKSRATNLGHILYFSVFKNGLLVIFSSHLGIMWEKQRRSLIAMVAISRSRTRY</sequence>
<feature type="transmembrane region" description="Helical" evidence="1">
    <location>
        <begin position="14"/>
        <end position="36"/>
    </location>
</feature>
<keyword evidence="3" id="KW-1185">Reference proteome</keyword>
<gene>
    <name evidence="2" type="ORF">BU16DRAFT_528281</name>
</gene>
<proteinExistence type="predicted"/>
<reference evidence="2" key="1">
    <citation type="journal article" date="2020" name="Stud. Mycol.">
        <title>101 Dothideomycetes genomes: a test case for predicting lifestyles and emergence of pathogens.</title>
        <authorList>
            <person name="Haridas S."/>
            <person name="Albert R."/>
            <person name="Binder M."/>
            <person name="Bloem J."/>
            <person name="Labutti K."/>
            <person name="Salamov A."/>
            <person name="Andreopoulos B."/>
            <person name="Baker S."/>
            <person name="Barry K."/>
            <person name="Bills G."/>
            <person name="Bluhm B."/>
            <person name="Cannon C."/>
            <person name="Castanera R."/>
            <person name="Culley D."/>
            <person name="Daum C."/>
            <person name="Ezra D."/>
            <person name="Gonzalez J."/>
            <person name="Henrissat B."/>
            <person name="Kuo A."/>
            <person name="Liang C."/>
            <person name="Lipzen A."/>
            <person name="Lutzoni F."/>
            <person name="Magnuson J."/>
            <person name="Mondo S."/>
            <person name="Nolan M."/>
            <person name="Ohm R."/>
            <person name="Pangilinan J."/>
            <person name="Park H.-J."/>
            <person name="Ramirez L."/>
            <person name="Alfaro M."/>
            <person name="Sun H."/>
            <person name="Tritt A."/>
            <person name="Yoshinaga Y."/>
            <person name="Zwiers L.-H."/>
            <person name="Turgeon B."/>
            <person name="Goodwin S."/>
            <person name="Spatafora J."/>
            <person name="Crous P."/>
            <person name="Grigoriev I."/>
        </authorList>
    </citation>
    <scope>NUCLEOTIDE SEQUENCE</scope>
    <source>
        <strain evidence="2">CBS 269.34</strain>
    </source>
</reference>
<evidence type="ECO:0000256" key="1">
    <source>
        <dbReference type="SAM" id="Phobius"/>
    </source>
</evidence>
<keyword evidence="1" id="KW-0812">Transmembrane</keyword>
<dbReference type="Proteomes" id="UP000799750">
    <property type="component" value="Unassembled WGS sequence"/>
</dbReference>
<keyword evidence="1" id="KW-1133">Transmembrane helix</keyword>
<evidence type="ECO:0000313" key="2">
    <source>
        <dbReference type="EMBL" id="KAF2494140.1"/>
    </source>
</evidence>
<name>A0A6A6QQ39_9PEZI</name>
<evidence type="ECO:0000313" key="3">
    <source>
        <dbReference type="Proteomes" id="UP000799750"/>
    </source>
</evidence>
<keyword evidence="1" id="KW-0472">Membrane</keyword>
<dbReference type="EMBL" id="MU004191">
    <property type="protein sequence ID" value="KAF2494140.1"/>
    <property type="molecule type" value="Genomic_DNA"/>
</dbReference>
<accession>A0A6A6QQ39</accession>
<organism evidence="2 3">
    <name type="scientific">Lophium mytilinum</name>
    <dbReference type="NCBI Taxonomy" id="390894"/>
    <lineage>
        <taxon>Eukaryota</taxon>
        <taxon>Fungi</taxon>
        <taxon>Dikarya</taxon>
        <taxon>Ascomycota</taxon>
        <taxon>Pezizomycotina</taxon>
        <taxon>Dothideomycetes</taxon>
        <taxon>Pleosporomycetidae</taxon>
        <taxon>Mytilinidiales</taxon>
        <taxon>Mytilinidiaceae</taxon>
        <taxon>Lophium</taxon>
    </lineage>
</organism>